<dbReference type="GO" id="GO:1904680">
    <property type="term" value="F:peptide transmembrane transporter activity"/>
    <property type="evidence" value="ECO:0007669"/>
    <property type="project" value="TreeGrafter"/>
</dbReference>
<evidence type="ECO:0000313" key="7">
    <source>
        <dbReference type="Proteomes" id="UP000196655"/>
    </source>
</evidence>
<dbReference type="PIRSF" id="PIRSF002741">
    <property type="entry name" value="MppA"/>
    <property type="match status" value="1"/>
</dbReference>
<gene>
    <name evidence="6" type="ORF">BWR60_19800</name>
</gene>
<dbReference type="GO" id="GO:0043190">
    <property type="term" value="C:ATP-binding cassette (ABC) transporter complex"/>
    <property type="evidence" value="ECO:0007669"/>
    <property type="project" value="InterPro"/>
</dbReference>
<dbReference type="InterPro" id="IPR039424">
    <property type="entry name" value="SBP_5"/>
</dbReference>
<comment type="subcellular location">
    <subcellularLocation>
        <location evidence="1">Periplasm</location>
    </subcellularLocation>
</comment>
<evidence type="ECO:0000256" key="3">
    <source>
        <dbReference type="ARBA" id="ARBA00022729"/>
    </source>
</evidence>
<dbReference type="InterPro" id="IPR000914">
    <property type="entry name" value="SBP_5_dom"/>
</dbReference>
<dbReference type="SUPFAM" id="SSF53850">
    <property type="entry name" value="Periplasmic binding protein-like II"/>
    <property type="match status" value="1"/>
</dbReference>
<feature type="signal peptide" evidence="4">
    <location>
        <begin position="1"/>
        <end position="26"/>
    </location>
</feature>
<keyword evidence="7" id="KW-1185">Reference proteome</keyword>
<keyword evidence="3 4" id="KW-0732">Signal</keyword>
<dbReference type="Gene3D" id="3.40.190.10">
    <property type="entry name" value="Periplasmic binding protein-like II"/>
    <property type="match status" value="1"/>
</dbReference>
<dbReference type="CDD" id="cd08511">
    <property type="entry name" value="PBP2_NikA_DppA_OppA_like_5"/>
    <property type="match status" value="1"/>
</dbReference>
<dbReference type="AlphaFoldDB" id="A0A211ZJR0"/>
<evidence type="ECO:0000259" key="5">
    <source>
        <dbReference type="Pfam" id="PF00496"/>
    </source>
</evidence>
<name>A0A211ZJR0_9PROT</name>
<dbReference type="Proteomes" id="UP000196655">
    <property type="component" value="Unassembled WGS sequence"/>
</dbReference>
<evidence type="ECO:0000313" key="6">
    <source>
        <dbReference type="EMBL" id="OWJ65424.1"/>
    </source>
</evidence>
<feature type="domain" description="Solute-binding protein family 5" evidence="5">
    <location>
        <begin position="70"/>
        <end position="425"/>
    </location>
</feature>
<evidence type="ECO:0000256" key="1">
    <source>
        <dbReference type="ARBA" id="ARBA00004418"/>
    </source>
</evidence>
<dbReference type="OrthoDB" id="9803988at2"/>
<dbReference type="Pfam" id="PF00496">
    <property type="entry name" value="SBP_bac_5"/>
    <property type="match status" value="1"/>
</dbReference>
<dbReference type="Gene3D" id="3.10.105.10">
    <property type="entry name" value="Dipeptide-binding Protein, Domain 3"/>
    <property type="match status" value="1"/>
</dbReference>
<dbReference type="PANTHER" id="PTHR30290">
    <property type="entry name" value="PERIPLASMIC BINDING COMPONENT OF ABC TRANSPORTER"/>
    <property type="match status" value="1"/>
</dbReference>
<feature type="chain" id="PRO_5012735986" evidence="4">
    <location>
        <begin position="27"/>
        <end position="508"/>
    </location>
</feature>
<accession>A0A211ZJR0</accession>
<reference evidence="7" key="1">
    <citation type="submission" date="2017-05" db="EMBL/GenBank/DDBJ databases">
        <authorList>
            <person name="Macchi M."/>
            <person name="Festa S."/>
            <person name="Coppotelli B.M."/>
            <person name="Morelli I.S."/>
        </authorList>
    </citation>
    <scope>NUCLEOTIDE SEQUENCE [LARGE SCALE GENOMIC DNA]</scope>
    <source>
        <strain evidence="7">I</strain>
    </source>
</reference>
<dbReference type="RefSeq" id="WP_088152779.1">
    <property type="nucleotide sequence ID" value="NZ_NHON01000038.1"/>
</dbReference>
<dbReference type="GO" id="GO:0030288">
    <property type="term" value="C:outer membrane-bounded periplasmic space"/>
    <property type="evidence" value="ECO:0007669"/>
    <property type="project" value="UniProtKB-ARBA"/>
</dbReference>
<dbReference type="InterPro" id="IPR030678">
    <property type="entry name" value="Peptide/Ni-bd"/>
</dbReference>
<evidence type="ECO:0000256" key="4">
    <source>
        <dbReference type="SAM" id="SignalP"/>
    </source>
</evidence>
<evidence type="ECO:0000256" key="2">
    <source>
        <dbReference type="ARBA" id="ARBA00005695"/>
    </source>
</evidence>
<sequence length="508" mass="54160">MIGRSGRTAALAAVLLSLVVASPALAAGIRIGLDADPDVLDPAQGGSVSGRQVFAAMCDKLVGVAPGGGFQPELATKWDWSGDGKALTLTLRDGVVFQDGEPFDAAAVKVNLDRYRSAPISRRKSELKPVADVTPVDRLTVRITLSQPYAPLVAVLSDRAGMMLSPKALARAGDGIGSHPVCAGPFEFVERQQGDHILLKRFDRYWNRDAVFLDTVTYRPMPDETVRLLNLRSGDLDLIEHVPTVEAAGLRDDPAVTVVDAPSIAYDLITFNVGHGDKAKSPIGQDARVRRALELSLDRDAINAAAYEGMFIPGNQPEVPGTTFEDPGHPMPARDVDKAKALLAEAGVPNPSFTLLVTNSPVTQQVGQMIQAMAGEAGFDIKLQALEAATLAASADAGDFQAAIAIWSGRLDPDANIAAWAGCDAFQNWGRYCSGDLDAVLAQARATTDQAARVALYRQAAGLFLADLPQIVLYHYRSVWGMRRAVQGFTPYPDGLMRLQGVKIEPAG</sequence>
<dbReference type="Gene3D" id="3.90.76.10">
    <property type="entry name" value="Dipeptide-binding Protein, Domain 1"/>
    <property type="match status" value="1"/>
</dbReference>
<proteinExistence type="inferred from homology"/>
<comment type="caution">
    <text evidence="6">The sequence shown here is derived from an EMBL/GenBank/DDBJ whole genome shotgun (WGS) entry which is preliminary data.</text>
</comment>
<dbReference type="PANTHER" id="PTHR30290:SF38">
    <property type="entry name" value="D,D-DIPEPTIDE-BINDING PERIPLASMIC PROTEIN DDPA-RELATED"/>
    <property type="match status" value="1"/>
</dbReference>
<protein>
    <submittedName>
        <fullName evidence="6">ABC transporter substrate-binding protein</fullName>
    </submittedName>
</protein>
<comment type="similarity">
    <text evidence="2">Belongs to the bacterial solute-binding protein 5 family.</text>
</comment>
<dbReference type="EMBL" id="NHON01000038">
    <property type="protein sequence ID" value="OWJ65424.1"/>
    <property type="molecule type" value="Genomic_DNA"/>
</dbReference>
<organism evidence="6 7">
    <name type="scientific">Inquilinus limosus</name>
    <dbReference type="NCBI Taxonomy" id="171674"/>
    <lineage>
        <taxon>Bacteria</taxon>
        <taxon>Pseudomonadati</taxon>
        <taxon>Pseudomonadota</taxon>
        <taxon>Alphaproteobacteria</taxon>
        <taxon>Rhodospirillales</taxon>
        <taxon>Rhodospirillaceae</taxon>
        <taxon>Inquilinus</taxon>
    </lineage>
</organism>
<dbReference type="GO" id="GO:0015833">
    <property type="term" value="P:peptide transport"/>
    <property type="evidence" value="ECO:0007669"/>
    <property type="project" value="TreeGrafter"/>
</dbReference>